<evidence type="ECO:0000313" key="3">
    <source>
        <dbReference type="Proteomes" id="UP000292085"/>
    </source>
</evidence>
<dbReference type="Proteomes" id="UP000292085">
    <property type="component" value="Unassembled WGS sequence"/>
</dbReference>
<dbReference type="AlphaFoldDB" id="A0A4Q6XWI5"/>
<dbReference type="Pfam" id="PF05685">
    <property type="entry name" value="Uma2"/>
    <property type="match status" value="1"/>
</dbReference>
<dbReference type="CDD" id="cd06260">
    <property type="entry name" value="DUF820-like"/>
    <property type="match status" value="1"/>
</dbReference>
<dbReference type="InterPro" id="IPR008538">
    <property type="entry name" value="Uma2"/>
</dbReference>
<evidence type="ECO:0000313" key="2">
    <source>
        <dbReference type="EMBL" id="RZF64425.1"/>
    </source>
</evidence>
<dbReference type="PANTHER" id="PTHR36558">
    <property type="entry name" value="GLR1098 PROTEIN"/>
    <property type="match status" value="1"/>
</dbReference>
<accession>A0A4Q6XWI5</accession>
<protein>
    <submittedName>
        <fullName evidence="2">Uma2 family endonuclease</fullName>
    </submittedName>
</protein>
<reference evidence="2 3" key="1">
    <citation type="submission" date="2019-02" db="EMBL/GenBank/DDBJ databases">
        <authorList>
            <person name="Li Y."/>
        </authorList>
    </citation>
    <scope>NUCLEOTIDE SEQUENCE [LARGE SCALE GENOMIC DNA]</scope>
    <source>
        <strain evidence="2 3">3-7</strain>
    </source>
</reference>
<dbReference type="EMBL" id="SGIS01000014">
    <property type="protein sequence ID" value="RZF64425.1"/>
    <property type="molecule type" value="Genomic_DNA"/>
</dbReference>
<keyword evidence="2" id="KW-0255">Endonuclease</keyword>
<dbReference type="PANTHER" id="PTHR36558:SF1">
    <property type="entry name" value="RESTRICTION ENDONUCLEASE DOMAIN-CONTAINING PROTEIN-RELATED"/>
    <property type="match status" value="1"/>
</dbReference>
<gene>
    <name evidence="2" type="ORF">EWE75_10755</name>
</gene>
<name>A0A4Q6XWI5_9SPHN</name>
<keyword evidence="2" id="KW-0540">Nuclease</keyword>
<dbReference type="InterPro" id="IPR012296">
    <property type="entry name" value="Nuclease_put_TT1808"/>
</dbReference>
<dbReference type="Gene3D" id="3.90.1570.10">
    <property type="entry name" value="tt1808, chain A"/>
    <property type="match status" value="1"/>
</dbReference>
<dbReference type="RefSeq" id="WP_130157265.1">
    <property type="nucleotide sequence ID" value="NZ_SGIS01000014.1"/>
</dbReference>
<feature type="domain" description="Putative restriction endonuclease" evidence="1">
    <location>
        <begin position="15"/>
        <end position="169"/>
    </location>
</feature>
<proteinExistence type="predicted"/>
<evidence type="ECO:0000259" key="1">
    <source>
        <dbReference type="Pfam" id="PF05685"/>
    </source>
</evidence>
<keyword evidence="2" id="KW-0378">Hydrolase</keyword>
<sequence length="189" mass="20617">MAQVALDPSYRRVSVEEFLEMDFGGAKAELEDGLIYMMAGGSEEHARIAANILIFLGPALRGSGCRPYGSDFATRTDERTVRLPDVSVYCNNPSAPENARKKLLGDPHVVFEVLSPSTSSYDQKVKLLEYRALAGVQAIVLVDTGSERVRIVRRVAGDDWADTWLPTGADVPLPALGITLPHAEIFARD</sequence>
<keyword evidence="3" id="KW-1185">Reference proteome</keyword>
<organism evidence="2 3">
    <name type="scientific">Sphingomonas populi</name>
    <dbReference type="NCBI Taxonomy" id="2484750"/>
    <lineage>
        <taxon>Bacteria</taxon>
        <taxon>Pseudomonadati</taxon>
        <taxon>Pseudomonadota</taxon>
        <taxon>Alphaproteobacteria</taxon>
        <taxon>Sphingomonadales</taxon>
        <taxon>Sphingomonadaceae</taxon>
        <taxon>Sphingomonas</taxon>
    </lineage>
</organism>
<dbReference type="OrthoDB" id="155284at2"/>
<dbReference type="GO" id="GO:0004519">
    <property type="term" value="F:endonuclease activity"/>
    <property type="evidence" value="ECO:0007669"/>
    <property type="project" value="UniProtKB-KW"/>
</dbReference>
<comment type="caution">
    <text evidence="2">The sequence shown here is derived from an EMBL/GenBank/DDBJ whole genome shotgun (WGS) entry which is preliminary data.</text>
</comment>
<dbReference type="SUPFAM" id="SSF52980">
    <property type="entry name" value="Restriction endonuclease-like"/>
    <property type="match status" value="1"/>
</dbReference>
<dbReference type="InterPro" id="IPR011335">
    <property type="entry name" value="Restrct_endonuc-II-like"/>
</dbReference>